<dbReference type="AlphaFoldDB" id="A0A9W9N872"/>
<name>A0A9W9N872_9EURO</name>
<feature type="compositionally biased region" description="Polar residues" evidence="1">
    <location>
        <begin position="1"/>
        <end position="16"/>
    </location>
</feature>
<protein>
    <submittedName>
        <fullName evidence="2">Uncharacterized protein</fullName>
    </submittedName>
</protein>
<feature type="region of interest" description="Disordered" evidence="1">
    <location>
        <begin position="1"/>
        <end position="118"/>
    </location>
</feature>
<dbReference type="EMBL" id="JAPQKS010000009">
    <property type="protein sequence ID" value="KAJ5215002.1"/>
    <property type="molecule type" value="Genomic_DNA"/>
</dbReference>
<gene>
    <name evidence="2" type="ORF">N7468_010681</name>
</gene>
<accession>A0A9W9N872</accession>
<reference evidence="2" key="1">
    <citation type="submission" date="2022-11" db="EMBL/GenBank/DDBJ databases">
        <authorList>
            <person name="Petersen C."/>
        </authorList>
    </citation>
    <scope>NUCLEOTIDE SEQUENCE</scope>
    <source>
        <strain evidence="2">IBT 19713</strain>
    </source>
</reference>
<evidence type="ECO:0000313" key="2">
    <source>
        <dbReference type="EMBL" id="KAJ5215002.1"/>
    </source>
</evidence>
<sequence>MTVFLQSSNLEEQPLSSEYEIDDGTAEAAAATPRSRTDATMSGARAEPTSVGGDAMSPHSQVDRETAQAAAATPSGSGTDAMMSGALADSTSVRGDDTIPAPVTDAMKSRDSKDEGSWAAAWRMASDMWPSKYWNPFQWGSNPSTDATTSIPLVDVAHSTRPGGFASSAPSASNPPTG</sequence>
<comment type="caution">
    <text evidence="2">The sequence shown here is derived from an EMBL/GenBank/DDBJ whole genome shotgun (WGS) entry which is preliminary data.</text>
</comment>
<feature type="compositionally biased region" description="Low complexity" evidence="1">
    <location>
        <begin position="166"/>
        <end position="178"/>
    </location>
</feature>
<dbReference type="GeneID" id="83207280"/>
<dbReference type="RefSeq" id="XP_058325499.1">
    <property type="nucleotide sequence ID" value="XM_058479976.1"/>
</dbReference>
<feature type="compositionally biased region" description="Polar residues" evidence="1">
    <location>
        <begin position="139"/>
        <end position="151"/>
    </location>
</feature>
<reference evidence="2" key="2">
    <citation type="journal article" date="2023" name="IMA Fungus">
        <title>Comparative genomic study of the Penicillium genus elucidates a diverse pangenome and 15 lateral gene transfer events.</title>
        <authorList>
            <person name="Petersen C."/>
            <person name="Sorensen T."/>
            <person name="Nielsen M.R."/>
            <person name="Sondergaard T.E."/>
            <person name="Sorensen J.L."/>
            <person name="Fitzpatrick D.A."/>
            <person name="Frisvad J.C."/>
            <person name="Nielsen K.L."/>
        </authorList>
    </citation>
    <scope>NUCLEOTIDE SEQUENCE</scope>
    <source>
        <strain evidence="2">IBT 19713</strain>
    </source>
</reference>
<feature type="region of interest" description="Disordered" evidence="1">
    <location>
        <begin position="139"/>
        <end position="178"/>
    </location>
</feature>
<keyword evidence="3" id="KW-1185">Reference proteome</keyword>
<feature type="compositionally biased region" description="Basic and acidic residues" evidence="1">
    <location>
        <begin position="107"/>
        <end position="116"/>
    </location>
</feature>
<proteinExistence type="predicted"/>
<evidence type="ECO:0000256" key="1">
    <source>
        <dbReference type="SAM" id="MobiDB-lite"/>
    </source>
</evidence>
<evidence type="ECO:0000313" key="3">
    <source>
        <dbReference type="Proteomes" id="UP001150941"/>
    </source>
</evidence>
<organism evidence="2 3">
    <name type="scientific">Penicillium chermesinum</name>
    <dbReference type="NCBI Taxonomy" id="63820"/>
    <lineage>
        <taxon>Eukaryota</taxon>
        <taxon>Fungi</taxon>
        <taxon>Dikarya</taxon>
        <taxon>Ascomycota</taxon>
        <taxon>Pezizomycotina</taxon>
        <taxon>Eurotiomycetes</taxon>
        <taxon>Eurotiomycetidae</taxon>
        <taxon>Eurotiales</taxon>
        <taxon>Aspergillaceae</taxon>
        <taxon>Penicillium</taxon>
    </lineage>
</organism>
<dbReference type="Proteomes" id="UP001150941">
    <property type="component" value="Unassembled WGS sequence"/>
</dbReference>